<dbReference type="InterPro" id="IPR051781">
    <property type="entry name" value="Metallo-dep_Hydrolase"/>
</dbReference>
<dbReference type="RefSeq" id="WP_317490624.1">
    <property type="nucleotide sequence ID" value="NZ_CP136051.1"/>
</dbReference>
<keyword evidence="1" id="KW-0732">Signal</keyword>
<name>A0ABZ0ITP2_9BACT</name>
<dbReference type="PANTHER" id="PTHR43135">
    <property type="entry name" value="ALPHA-D-RIBOSE 1-METHYLPHOSPHONATE 5-TRIPHOSPHATE DIPHOSPHATASE"/>
    <property type="match status" value="1"/>
</dbReference>
<dbReference type="SUPFAM" id="SSF51556">
    <property type="entry name" value="Metallo-dependent hydrolases"/>
    <property type="match status" value="1"/>
</dbReference>
<feature type="chain" id="PRO_5046960006" evidence="1">
    <location>
        <begin position="21"/>
        <end position="433"/>
    </location>
</feature>
<gene>
    <name evidence="3" type="ORF">RT717_04945</name>
</gene>
<organism evidence="3 4">
    <name type="scientific">Imperialibacter roseus</name>
    <dbReference type="NCBI Taxonomy" id="1324217"/>
    <lineage>
        <taxon>Bacteria</taxon>
        <taxon>Pseudomonadati</taxon>
        <taxon>Bacteroidota</taxon>
        <taxon>Cytophagia</taxon>
        <taxon>Cytophagales</taxon>
        <taxon>Flammeovirgaceae</taxon>
        <taxon>Imperialibacter</taxon>
    </lineage>
</organism>
<dbReference type="Gene3D" id="3.20.20.140">
    <property type="entry name" value="Metal-dependent hydrolases"/>
    <property type="match status" value="1"/>
</dbReference>
<dbReference type="InterPro" id="IPR006680">
    <property type="entry name" value="Amidohydro-rel"/>
</dbReference>
<sequence length="433" mass="47317">MKKLKYIIAACLLITAQAKAQVPEPVGPQEKPILLMNGTAHIGNGQVIENSFVTFENGKITNVGDATVVRLDMTKFEVINIAGKHVYPGLILPNTVLGLEDISSVRASIDSEEVGDLNPHVRSLVAYNTDSEVIATLRYNGILLAQSTPQGDLVTGTSSIMMLEGWNWEDAQYKADDAIHLNWPTKTFAPRWWMGETEPRKNPNYQSSIDKLEKFFADAKAYSEGQPAVTNQRLEAMKGLFTGAQKLFVHADRRVEIMEGIQFAKASGATSIVLVGGTDAGNCIDFLKDNNIPVLLTDVHRIPGREDEDYDLAYKLPAILSNAGIKVGLTYETLHGSRNLPFTAGTVAAYGGISKEEALKMITSNTAQILGIDGTTGTLENGKDANIVVSEGDILDMRTSKVTSAFIMGKGIILDGKQQMLYDRFKRKYESQK</sequence>
<feature type="signal peptide" evidence="1">
    <location>
        <begin position="1"/>
        <end position="20"/>
    </location>
</feature>
<dbReference type="InterPro" id="IPR011059">
    <property type="entry name" value="Metal-dep_hydrolase_composite"/>
</dbReference>
<dbReference type="Gene3D" id="2.30.40.10">
    <property type="entry name" value="Urease, subunit C, domain 1"/>
    <property type="match status" value="1"/>
</dbReference>
<dbReference type="InterPro" id="IPR032466">
    <property type="entry name" value="Metal_Hydrolase"/>
</dbReference>
<dbReference type="EMBL" id="CP136051">
    <property type="protein sequence ID" value="WOK07976.1"/>
    <property type="molecule type" value="Genomic_DNA"/>
</dbReference>
<dbReference type="Pfam" id="PF01979">
    <property type="entry name" value="Amidohydro_1"/>
    <property type="match status" value="1"/>
</dbReference>
<dbReference type="SUPFAM" id="SSF51338">
    <property type="entry name" value="Composite domain of metallo-dependent hydrolases"/>
    <property type="match status" value="1"/>
</dbReference>
<dbReference type="PANTHER" id="PTHR43135:SF3">
    <property type="entry name" value="ALPHA-D-RIBOSE 1-METHYLPHOSPHONATE 5-TRIPHOSPHATE DIPHOSPHATASE"/>
    <property type="match status" value="1"/>
</dbReference>
<protein>
    <submittedName>
        <fullName evidence="3">Amidohydrolase family protein</fullName>
    </submittedName>
</protein>
<keyword evidence="4" id="KW-1185">Reference proteome</keyword>
<evidence type="ECO:0000313" key="4">
    <source>
        <dbReference type="Proteomes" id="UP001302349"/>
    </source>
</evidence>
<evidence type="ECO:0000313" key="3">
    <source>
        <dbReference type="EMBL" id="WOK07976.1"/>
    </source>
</evidence>
<evidence type="ECO:0000256" key="1">
    <source>
        <dbReference type="SAM" id="SignalP"/>
    </source>
</evidence>
<reference evidence="3 4" key="1">
    <citation type="journal article" date="2023" name="Microbiol. Resour. Announc.">
        <title>Complete Genome Sequence of Imperialibacter roseus strain P4T.</title>
        <authorList>
            <person name="Tizabi D.R."/>
            <person name="Bachvaroff T."/>
            <person name="Hill R.T."/>
        </authorList>
    </citation>
    <scope>NUCLEOTIDE SEQUENCE [LARGE SCALE GENOMIC DNA]</scope>
    <source>
        <strain evidence="3 4">P4T</strain>
    </source>
</reference>
<proteinExistence type="predicted"/>
<evidence type="ECO:0000259" key="2">
    <source>
        <dbReference type="Pfam" id="PF01979"/>
    </source>
</evidence>
<accession>A0ABZ0ITP2</accession>
<feature type="domain" description="Amidohydrolase-related" evidence="2">
    <location>
        <begin position="316"/>
        <end position="396"/>
    </location>
</feature>
<dbReference type="Proteomes" id="UP001302349">
    <property type="component" value="Chromosome"/>
</dbReference>